<evidence type="ECO:0008006" key="4">
    <source>
        <dbReference type="Google" id="ProtNLM"/>
    </source>
</evidence>
<feature type="compositionally biased region" description="Polar residues" evidence="1">
    <location>
        <begin position="78"/>
        <end position="110"/>
    </location>
</feature>
<feature type="compositionally biased region" description="Basic and acidic residues" evidence="1">
    <location>
        <begin position="20"/>
        <end position="31"/>
    </location>
</feature>
<protein>
    <recommendedName>
        <fullName evidence="4">M-phase phosphoprotein 6</fullName>
    </recommendedName>
</protein>
<feature type="region of interest" description="Disordered" evidence="1">
    <location>
        <begin position="69"/>
        <end position="117"/>
    </location>
</feature>
<name>A0ABC8V1R7_9AQUA</name>
<keyword evidence="3" id="KW-1185">Reference proteome</keyword>
<comment type="caution">
    <text evidence="2">The sequence shown here is derived from an EMBL/GenBank/DDBJ whole genome shotgun (WGS) entry which is preliminary data.</text>
</comment>
<dbReference type="AlphaFoldDB" id="A0ABC8V1R7"/>
<gene>
    <name evidence="2" type="ORF">ILEXP_LOCUS57784</name>
</gene>
<organism evidence="2 3">
    <name type="scientific">Ilex paraguariensis</name>
    <name type="common">yerba mate</name>
    <dbReference type="NCBI Taxonomy" id="185542"/>
    <lineage>
        <taxon>Eukaryota</taxon>
        <taxon>Viridiplantae</taxon>
        <taxon>Streptophyta</taxon>
        <taxon>Embryophyta</taxon>
        <taxon>Tracheophyta</taxon>
        <taxon>Spermatophyta</taxon>
        <taxon>Magnoliopsida</taxon>
        <taxon>eudicotyledons</taxon>
        <taxon>Gunneridae</taxon>
        <taxon>Pentapetalae</taxon>
        <taxon>asterids</taxon>
        <taxon>campanulids</taxon>
        <taxon>Aquifoliales</taxon>
        <taxon>Aquifoliaceae</taxon>
        <taxon>Ilex</taxon>
    </lineage>
</organism>
<sequence>MAKRELSNTLRNLKFMQRAVQREDKSRKEEEVIPEENCPSSSTTKRCVVIMEGDPHPGAIKGRMSFQSFNPSIDKLNEGSNLGQTEASATCSGAHSDTISDRNSSTQDGSETLKVDGFECDANDDLKRKQAEVVSEAQYPNKSQKNIQGNQGSSPNSNRSSHKQPKREKLDWSVLRPPKGQNKNK</sequence>
<dbReference type="Pfam" id="PF10175">
    <property type="entry name" value="MPP6"/>
    <property type="match status" value="1"/>
</dbReference>
<dbReference type="PANTHER" id="PTHR13582:SF0">
    <property type="entry name" value="M-PHASE PHOSPHOPROTEIN 6"/>
    <property type="match status" value="1"/>
</dbReference>
<reference evidence="2 3" key="1">
    <citation type="submission" date="2024-02" db="EMBL/GenBank/DDBJ databases">
        <authorList>
            <person name="Vignale AGUSTIN F."/>
            <person name="Sosa J E."/>
            <person name="Modenutti C."/>
        </authorList>
    </citation>
    <scope>NUCLEOTIDE SEQUENCE [LARGE SCALE GENOMIC DNA]</scope>
</reference>
<proteinExistence type="predicted"/>
<feature type="compositionally biased region" description="Polar residues" evidence="1">
    <location>
        <begin position="138"/>
        <end position="159"/>
    </location>
</feature>
<evidence type="ECO:0000256" key="1">
    <source>
        <dbReference type="SAM" id="MobiDB-lite"/>
    </source>
</evidence>
<feature type="region of interest" description="Disordered" evidence="1">
    <location>
        <begin position="19"/>
        <end position="44"/>
    </location>
</feature>
<evidence type="ECO:0000313" key="3">
    <source>
        <dbReference type="Proteomes" id="UP001642360"/>
    </source>
</evidence>
<feature type="region of interest" description="Disordered" evidence="1">
    <location>
        <begin position="132"/>
        <end position="185"/>
    </location>
</feature>
<dbReference type="Proteomes" id="UP001642360">
    <property type="component" value="Unassembled WGS sequence"/>
</dbReference>
<evidence type="ECO:0000313" key="2">
    <source>
        <dbReference type="EMBL" id="CAK9187276.1"/>
    </source>
</evidence>
<dbReference type="PANTHER" id="PTHR13582">
    <property type="entry name" value="M-PHASE PHOSPHOPROTEIN 6"/>
    <property type="match status" value="1"/>
</dbReference>
<accession>A0ABC8V1R7</accession>
<dbReference type="EMBL" id="CAUOFW020009880">
    <property type="protein sequence ID" value="CAK9187276.1"/>
    <property type="molecule type" value="Genomic_DNA"/>
</dbReference>
<dbReference type="InterPro" id="IPR019324">
    <property type="entry name" value="MPP6"/>
</dbReference>